<evidence type="ECO:0000256" key="6">
    <source>
        <dbReference type="ARBA" id="ARBA00022777"/>
    </source>
</evidence>
<gene>
    <name evidence="9" type="primary">ackA</name>
    <name evidence="11" type="ORF">Rumeso_00262</name>
</gene>
<keyword evidence="5 9" id="KW-0547">Nucleotide-binding</keyword>
<dbReference type="SUPFAM" id="SSF53067">
    <property type="entry name" value="Actin-like ATPase domain"/>
    <property type="match status" value="2"/>
</dbReference>
<feature type="binding site" evidence="9">
    <location>
        <begin position="189"/>
        <end position="193"/>
    </location>
    <ligand>
        <name>ATP</name>
        <dbReference type="ChEBI" id="CHEBI:30616"/>
    </ligand>
</feature>
<dbReference type="GO" id="GO:0000287">
    <property type="term" value="F:magnesium ion binding"/>
    <property type="evidence" value="ECO:0007669"/>
    <property type="project" value="UniProtKB-UniRule"/>
</dbReference>
<feature type="binding site" evidence="9">
    <location>
        <begin position="306"/>
        <end position="310"/>
    </location>
    <ligand>
        <name>ATP</name>
        <dbReference type="ChEBI" id="CHEBI:30616"/>
    </ligand>
</feature>
<feature type="site" description="Transition state stabilizer" evidence="9">
    <location>
        <position position="167"/>
    </location>
</feature>
<dbReference type="GO" id="GO:0006085">
    <property type="term" value="P:acetyl-CoA biosynthetic process"/>
    <property type="evidence" value="ECO:0007669"/>
    <property type="project" value="UniProtKB-UniRule"/>
</dbReference>
<keyword evidence="6 9" id="KW-0418">Kinase</keyword>
<comment type="catalytic activity">
    <reaction evidence="9">
        <text>acetate + ATP = acetyl phosphate + ADP</text>
        <dbReference type="Rhea" id="RHEA:11352"/>
        <dbReference type="ChEBI" id="CHEBI:22191"/>
        <dbReference type="ChEBI" id="CHEBI:30089"/>
        <dbReference type="ChEBI" id="CHEBI:30616"/>
        <dbReference type="ChEBI" id="CHEBI:456216"/>
        <dbReference type="EC" id="2.7.2.1"/>
    </reaction>
</comment>
<dbReference type="InterPro" id="IPR043129">
    <property type="entry name" value="ATPase_NBD"/>
</dbReference>
<evidence type="ECO:0000313" key="11">
    <source>
        <dbReference type="EMBL" id="EYD78169.1"/>
    </source>
</evidence>
<dbReference type="Pfam" id="PF00871">
    <property type="entry name" value="Acetate_kinase"/>
    <property type="match status" value="1"/>
</dbReference>
<comment type="cofactor">
    <cofactor evidence="9">
        <name>Mg(2+)</name>
        <dbReference type="ChEBI" id="CHEBI:18420"/>
    </cofactor>
    <cofactor evidence="9">
        <name>Mn(2+)</name>
        <dbReference type="ChEBI" id="CHEBI:29035"/>
    </cofactor>
    <text evidence="9">Mg(2+). Can also accept Mn(2+).</text>
</comment>
<dbReference type="OrthoDB" id="9802453at2"/>
<dbReference type="EC" id="2.7.2.1" evidence="9"/>
<feature type="binding site" evidence="9">
    <location>
        <position position="13"/>
    </location>
    <ligand>
        <name>ATP</name>
        <dbReference type="ChEBI" id="CHEBI:30616"/>
    </ligand>
</feature>
<feature type="binding site" evidence="9">
    <location>
        <position position="6"/>
    </location>
    <ligand>
        <name>Mg(2+)</name>
        <dbReference type="ChEBI" id="CHEBI:18420"/>
    </ligand>
</feature>
<dbReference type="RefSeq" id="WP_037281453.1">
    <property type="nucleotide sequence ID" value="NZ_KK088587.1"/>
</dbReference>
<evidence type="ECO:0000256" key="3">
    <source>
        <dbReference type="ARBA" id="ARBA00022679"/>
    </source>
</evidence>
<evidence type="ECO:0000256" key="10">
    <source>
        <dbReference type="RuleBase" id="RU003835"/>
    </source>
</evidence>
<dbReference type="GO" id="GO:0008776">
    <property type="term" value="F:acetate kinase activity"/>
    <property type="evidence" value="ECO:0007669"/>
    <property type="project" value="UniProtKB-UniRule"/>
</dbReference>
<comment type="caution">
    <text evidence="11">The sequence shown here is derived from an EMBL/GenBank/DDBJ whole genome shotgun (WGS) entry which is preliminary data.</text>
</comment>
<feature type="active site" description="Proton donor/acceptor" evidence="9">
    <location>
        <position position="136"/>
    </location>
</feature>
<evidence type="ECO:0000256" key="1">
    <source>
        <dbReference type="ARBA" id="ARBA00008748"/>
    </source>
</evidence>
<dbReference type="GO" id="GO:0006083">
    <property type="term" value="P:acetate metabolic process"/>
    <property type="evidence" value="ECO:0007669"/>
    <property type="project" value="TreeGrafter"/>
</dbReference>
<comment type="pathway">
    <text evidence="9">Metabolic intermediate biosynthesis; acetyl-CoA biosynthesis; acetyl-CoA from acetate: step 1/2.</text>
</comment>
<dbReference type="EMBL" id="AOSK01000009">
    <property type="protein sequence ID" value="EYD78169.1"/>
    <property type="molecule type" value="Genomic_DNA"/>
</dbReference>
<evidence type="ECO:0000256" key="4">
    <source>
        <dbReference type="ARBA" id="ARBA00022723"/>
    </source>
</evidence>
<evidence type="ECO:0000256" key="2">
    <source>
        <dbReference type="ARBA" id="ARBA00022490"/>
    </source>
</evidence>
<dbReference type="PATRIC" id="fig|442562.3.peg.262"/>
<feature type="binding site" evidence="9">
    <location>
        <position position="79"/>
    </location>
    <ligand>
        <name>substrate</name>
    </ligand>
</feature>
<dbReference type="HAMAP" id="MF_00020">
    <property type="entry name" value="Acetate_kinase"/>
    <property type="match status" value="1"/>
</dbReference>
<dbReference type="STRING" id="442562.Rumeso_00262"/>
<dbReference type="PROSITE" id="PS01075">
    <property type="entry name" value="ACETATE_KINASE_1"/>
    <property type="match status" value="1"/>
</dbReference>
<comment type="caution">
    <text evidence="9">Lacks conserved residue(s) required for the propagation of feature annotation.</text>
</comment>
<dbReference type="InterPro" id="IPR000890">
    <property type="entry name" value="Aliphatic_acid_kin_short-chain"/>
</dbReference>
<evidence type="ECO:0000256" key="5">
    <source>
        <dbReference type="ARBA" id="ARBA00022741"/>
    </source>
</evidence>
<dbReference type="Proteomes" id="UP000019666">
    <property type="component" value="Unassembled WGS sequence"/>
</dbReference>
<feature type="binding site" evidence="9">
    <location>
        <position position="337"/>
    </location>
    <ligand>
        <name>Mg(2+)</name>
        <dbReference type="ChEBI" id="CHEBI:18420"/>
    </ligand>
</feature>
<evidence type="ECO:0000256" key="7">
    <source>
        <dbReference type="ARBA" id="ARBA00022840"/>
    </source>
</evidence>
<dbReference type="PANTHER" id="PTHR21060:SF21">
    <property type="entry name" value="ACETATE KINASE"/>
    <property type="match status" value="1"/>
</dbReference>
<feature type="site" description="Transition state stabilizer" evidence="9">
    <location>
        <position position="222"/>
    </location>
</feature>
<keyword evidence="2 9" id="KW-0963">Cytoplasm</keyword>
<reference evidence="11 12" key="1">
    <citation type="submission" date="2013-02" db="EMBL/GenBank/DDBJ databases">
        <authorList>
            <person name="Fiebig A."/>
            <person name="Goeker M."/>
            <person name="Klenk H.-P.P."/>
        </authorList>
    </citation>
    <scope>NUCLEOTIDE SEQUENCE [LARGE SCALE GENOMIC DNA]</scope>
    <source>
        <strain evidence="11 12">DSM 19309</strain>
    </source>
</reference>
<keyword evidence="3 9" id="KW-0808">Transferase</keyword>
<sequence length="352" mass="36784">MILVVNAGSSSVKVALFDEHLKELAKGAVTEIGATGELTLGSFRQPVRAADHDAALSLLLAALRAEDHPPESLRAAAHRVVHGGATLTAPCRLDATAVAAIEACVPLAPLHNPGNLAGIRALQRLVPDLPQFASFDTAFHATNPPVATTYALPKAFRDAGLRRYGFHGISYSALVEHLDPLPRRLLALHLGNGASLCAILDGRSVATSMGYSPLEGLVMGTRTGSIDGMAVLDIARAAGLDHAADILNRESGLKALSGTSDMATILSRTDEDARFAVEMFCYWAIRQAGSAIAAMGGLDALAFTGGIGEHATPVRERIAEGLAWAGRVPVHVVPAQEERRIAQDALALLGDA</sequence>
<comment type="subcellular location">
    <subcellularLocation>
        <location evidence="9">Cytoplasm</location>
    </subcellularLocation>
</comment>
<comment type="similarity">
    <text evidence="1 9 10">Belongs to the acetokinase family.</text>
</comment>
<keyword evidence="12" id="KW-1185">Reference proteome</keyword>
<dbReference type="PANTHER" id="PTHR21060">
    <property type="entry name" value="ACETATE KINASE"/>
    <property type="match status" value="1"/>
</dbReference>
<dbReference type="UniPathway" id="UPA00340">
    <property type="reaction ID" value="UER00458"/>
</dbReference>
<dbReference type="Gene3D" id="3.30.420.40">
    <property type="match status" value="2"/>
</dbReference>
<keyword evidence="4 9" id="KW-0479">Metal-binding</keyword>
<keyword evidence="7 9" id="KW-0067">ATP-binding</keyword>
<keyword evidence="8 9" id="KW-0460">Magnesium</keyword>
<protein>
    <recommendedName>
        <fullName evidence="9">Acetate kinase</fullName>
        <ecNumber evidence="9">2.7.2.1</ecNumber>
    </recommendedName>
    <alternativeName>
        <fullName evidence="9">Acetokinase</fullName>
    </alternativeName>
</protein>
<evidence type="ECO:0000256" key="8">
    <source>
        <dbReference type="ARBA" id="ARBA00022842"/>
    </source>
</evidence>
<dbReference type="GO" id="GO:0005524">
    <property type="term" value="F:ATP binding"/>
    <property type="evidence" value="ECO:0007669"/>
    <property type="project" value="UniProtKB-KW"/>
</dbReference>
<dbReference type="InterPro" id="IPR023865">
    <property type="entry name" value="Aliphatic_acid_kinase_CS"/>
</dbReference>
<dbReference type="InterPro" id="IPR004372">
    <property type="entry name" value="Ac/propionate_kinase"/>
</dbReference>
<dbReference type="HOGENOM" id="CLU_020352_0_0_5"/>
<comment type="function">
    <text evidence="9">Catalyzes the formation of acetyl phosphate from acetate and ATP. Can also catalyze the reverse reaction.</text>
</comment>
<comment type="subunit">
    <text evidence="9">Homodimer.</text>
</comment>
<name>A0A017HWP2_9RHOB</name>
<dbReference type="PIRSF" id="PIRSF000722">
    <property type="entry name" value="Acetate_prop_kin"/>
    <property type="match status" value="1"/>
</dbReference>
<dbReference type="GO" id="GO:0005829">
    <property type="term" value="C:cytosol"/>
    <property type="evidence" value="ECO:0007669"/>
    <property type="project" value="TreeGrafter"/>
</dbReference>
<dbReference type="PRINTS" id="PR00471">
    <property type="entry name" value="ACETATEKNASE"/>
</dbReference>
<evidence type="ECO:0000313" key="12">
    <source>
        <dbReference type="Proteomes" id="UP000019666"/>
    </source>
</evidence>
<accession>A0A017HWP2</accession>
<dbReference type="PROSITE" id="PS01076">
    <property type="entry name" value="ACETATE_KINASE_2"/>
    <property type="match status" value="1"/>
</dbReference>
<organism evidence="11 12">
    <name type="scientific">Rubellimicrobium mesophilum DSM 19309</name>
    <dbReference type="NCBI Taxonomy" id="442562"/>
    <lineage>
        <taxon>Bacteria</taxon>
        <taxon>Pseudomonadati</taxon>
        <taxon>Pseudomonadota</taxon>
        <taxon>Alphaproteobacteria</taxon>
        <taxon>Rhodobacterales</taxon>
        <taxon>Roseobacteraceae</taxon>
        <taxon>Rubellimicrobium</taxon>
    </lineage>
</organism>
<evidence type="ECO:0000256" key="9">
    <source>
        <dbReference type="HAMAP-Rule" id="MF_00020"/>
    </source>
</evidence>
<proteinExistence type="inferred from homology"/>
<dbReference type="AlphaFoldDB" id="A0A017HWP2"/>